<evidence type="ECO:0000259" key="1">
    <source>
        <dbReference type="Pfam" id="PF19280"/>
    </source>
</evidence>
<protein>
    <recommendedName>
        <fullName evidence="1">Ceramide kinase C-terminal domain-containing protein</fullName>
    </recommendedName>
</protein>
<name>A0ABN9L6P7_9NEOB</name>
<organism evidence="2 3">
    <name type="scientific">Ranitomeya imitator</name>
    <name type="common">mimic poison frog</name>
    <dbReference type="NCBI Taxonomy" id="111125"/>
    <lineage>
        <taxon>Eukaryota</taxon>
        <taxon>Metazoa</taxon>
        <taxon>Chordata</taxon>
        <taxon>Craniata</taxon>
        <taxon>Vertebrata</taxon>
        <taxon>Euteleostomi</taxon>
        <taxon>Amphibia</taxon>
        <taxon>Batrachia</taxon>
        <taxon>Anura</taxon>
        <taxon>Neobatrachia</taxon>
        <taxon>Hyloidea</taxon>
        <taxon>Dendrobatidae</taxon>
        <taxon>Dendrobatinae</taxon>
        <taxon>Ranitomeya</taxon>
    </lineage>
</organism>
<comment type="caution">
    <text evidence="2">The sequence shown here is derived from an EMBL/GenBank/DDBJ whole genome shotgun (WGS) entry which is preliminary data.</text>
</comment>
<sequence length="82" mass="9648">MMAQWTLIIVRDTSDGVCQAFEALHHLQNQFDFPFVETHLVKEVKLCLQDHWSLWIMDHTKHNREASTGLSEERSPWILMGI</sequence>
<keyword evidence="3" id="KW-1185">Reference proteome</keyword>
<evidence type="ECO:0000313" key="2">
    <source>
        <dbReference type="EMBL" id="CAJ0934718.1"/>
    </source>
</evidence>
<feature type="domain" description="Ceramide kinase C-terminal" evidence="1">
    <location>
        <begin position="6"/>
        <end position="79"/>
    </location>
</feature>
<dbReference type="Proteomes" id="UP001176940">
    <property type="component" value="Unassembled WGS sequence"/>
</dbReference>
<dbReference type="InterPro" id="IPR045363">
    <property type="entry name" value="CERK_C"/>
</dbReference>
<gene>
    <name evidence="2" type="ORF">RIMI_LOCUS6042818</name>
</gene>
<accession>A0ABN9L6P7</accession>
<evidence type="ECO:0000313" key="3">
    <source>
        <dbReference type="Proteomes" id="UP001176940"/>
    </source>
</evidence>
<dbReference type="EMBL" id="CAUEEQ010010686">
    <property type="protein sequence ID" value="CAJ0934718.1"/>
    <property type="molecule type" value="Genomic_DNA"/>
</dbReference>
<dbReference type="Pfam" id="PF19280">
    <property type="entry name" value="CERK_C"/>
    <property type="match status" value="1"/>
</dbReference>
<reference evidence="2" key="1">
    <citation type="submission" date="2023-07" db="EMBL/GenBank/DDBJ databases">
        <authorList>
            <person name="Stuckert A."/>
        </authorList>
    </citation>
    <scope>NUCLEOTIDE SEQUENCE</scope>
</reference>
<proteinExistence type="predicted"/>